<dbReference type="InterPro" id="IPR021607">
    <property type="entry name" value="DUF3224"/>
</dbReference>
<sequence length="136" mass="14674">MSDNNIYKGRFQITSWDENTYATMPGGSKQTHAKITQQYDGAVTGDANVNYLMTYLSDDHALFVGFEVINITIGQLNGTLTLQHNGEYQNHIASSNFTVVVDSGTGDFKGSTGQGCFKTADNGQANYALSLSIATT</sequence>
<dbReference type="InterPro" id="IPR023159">
    <property type="entry name" value="SO1590-like_sf"/>
</dbReference>
<comment type="caution">
    <text evidence="1">The sequence shown here is derived from an EMBL/GenBank/DDBJ whole genome shotgun (WGS) entry which is preliminary data.</text>
</comment>
<reference evidence="1" key="1">
    <citation type="journal article" date="2023" name="Int. J. Syst. Evol. Microbiol.">
        <title>&lt;i&gt;Shewanella septentrionalis&lt;/i&gt; sp. nov. and &lt;i&gt;Shewanella holmiensis&lt;/i&gt; sp. nov., isolated from Baltic Sea water and sediments.</title>
        <authorList>
            <person name="Martin-Rodriguez A.J."/>
            <person name="Thorell K."/>
            <person name="Joffre E."/>
            <person name="Jensie-Markopoulos S."/>
            <person name="Moore E.R.B."/>
            <person name="Sjoling A."/>
        </authorList>
    </citation>
    <scope>NUCLEOTIDE SEQUENCE</scope>
    <source>
        <strain evidence="1">SP1S2-7</strain>
    </source>
</reference>
<name>A0A9X2WLX9_9GAMM</name>
<organism evidence="1 2">
    <name type="scientific">Shewanella holmiensis</name>
    <dbReference type="NCBI Taxonomy" id="2952222"/>
    <lineage>
        <taxon>Bacteria</taxon>
        <taxon>Pseudomonadati</taxon>
        <taxon>Pseudomonadota</taxon>
        <taxon>Gammaproteobacteria</taxon>
        <taxon>Alteromonadales</taxon>
        <taxon>Shewanellaceae</taxon>
        <taxon>Shewanella</taxon>
    </lineage>
</organism>
<keyword evidence="2" id="KW-1185">Reference proteome</keyword>
<evidence type="ECO:0000313" key="1">
    <source>
        <dbReference type="EMBL" id="MCT7941700.1"/>
    </source>
</evidence>
<dbReference type="SUPFAM" id="SSF159238">
    <property type="entry name" value="SO1590-like"/>
    <property type="match status" value="1"/>
</dbReference>
<dbReference type="AlphaFoldDB" id="A0A9X2WLX9"/>
<dbReference type="Proteomes" id="UP001155546">
    <property type="component" value="Unassembled WGS sequence"/>
</dbReference>
<dbReference type="Pfam" id="PF11528">
    <property type="entry name" value="DUF3224"/>
    <property type="match status" value="1"/>
</dbReference>
<dbReference type="Gene3D" id="2.40.350.10">
    <property type="entry name" value="SO1590-like"/>
    <property type="match status" value="1"/>
</dbReference>
<proteinExistence type="predicted"/>
<dbReference type="EMBL" id="JAMTCD010000007">
    <property type="protein sequence ID" value="MCT7941700.1"/>
    <property type="molecule type" value="Genomic_DNA"/>
</dbReference>
<gene>
    <name evidence="1" type="ORF">NE535_07800</name>
</gene>
<evidence type="ECO:0000313" key="2">
    <source>
        <dbReference type="Proteomes" id="UP001155546"/>
    </source>
</evidence>
<protein>
    <submittedName>
        <fullName evidence="1">DUF3224 domain-containing protein</fullName>
    </submittedName>
</protein>
<accession>A0A9X2WLX9</accession>
<dbReference type="RefSeq" id="WP_261298085.1">
    <property type="nucleotide sequence ID" value="NZ_JAMTCD010000007.1"/>
</dbReference>